<feature type="transmembrane region" description="Helical" evidence="6">
    <location>
        <begin position="7"/>
        <end position="28"/>
    </location>
</feature>
<evidence type="ECO:0000256" key="2">
    <source>
        <dbReference type="ARBA" id="ARBA00005335"/>
    </source>
</evidence>
<dbReference type="EMBL" id="JAGTXO010000041">
    <property type="protein sequence ID" value="KAG8459373.1"/>
    <property type="molecule type" value="Genomic_DNA"/>
</dbReference>
<organism evidence="7 8">
    <name type="scientific">Diacronema lutheri</name>
    <name type="common">Unicellular marine alga</name>
    <name type="synonym">Monochrysis lutheri</name>
    <dbReference type="NCBI Taxonomy" id="2081491"/>
    <lineage>
        <taxon>Eukaryota</taxon>
        <taxon>Haptista</taxon>
        <taxon>Haptophyta</taxon>
        <taxon>Pavlovophyceae</taxon>
        <taxon>Pavlovales</taxon>
        <taxon>Pavlovaceae</taxon>
        <taxon>Diacronema</taxon>
    </lineage>
</organism>
<keyword evidence="8" id="KW-1185">Reference proteome</keyword>
<evidence type="ECO:0000256" key="4">
    <source>
        <dbReference type="ARBA" id="ARBA00022989"/>
    </source>
</evidence>
<reference evidence="7" key="1">
    <citation type="submission" date="2021-05" db="EMBL/GenBank/DDBJ databases">
        <title>The genome of the haptophyte Pavlova lutheri (Diacronema luteri, Pavlovales) - a model for lipid biosynthesis in eukaryotic algae.</title>
        <authorList>
            <person name="Hulatt C.J."/>
            <person name="Posewitz M.C."/>
        </authorList>
    </citation>
    <scope>NUCLEOTIDE SEQUENCE</scope>
    <source>
        <strain evidence="7">NIVA-4/92</strain>
    </source>
</reference>
<gene>
    <name evidence="7" type="ORF">KFE25_013009</name>
</gene>
<comment type="subcellular location">
    <subcellularLocation>
        <location evidence="1">Membrane</location>
        <topology evidence="1">Multi-pass membrane protein</topology>
    </subcellularLocation>
</comment>
<feature type="transmembrane region" description="Helical" evidence="6">
    <location>
        <begin position="88"/>
        <end position="108"/>
    </location>
</feature>
<keyword evidence="5 6" id="KW-0472">Membrane</keyword>
<proteinExistence type="inferred from homology"/>
<evidence type="ECO:0000313" key="7">
    <source>
        <dbReference type="EMBL" id="KAG8459373.1"/>
    </source>
</evidence>
<comment type="caution">
    <text evidence="7">The sequence shown here is derived from an EMBL/GenBank/DDBJ whole genome shotgun (WGS) entry which is preliminary data.</text>
</comment>
<name>A0A8J5X9S1_DIALT</name>
<evidence type="ECO:0000256" key="6">
    <source>
        <dbReference type="SAM" id="Phobius"/>
    </source>
</evidence>
<protein>
    <recommendedName>
        <fullName evidence="9">Transmembrane protein 50A</fullName>
    </recommendedName>
</protein>
<dbReference type="Proteomes" id="UP000751190">
    <property type="component" value="Unassembled WGS sequence"/>
</dbReference>
<keyword evidence="4 6" id="KW-1133">Transmembrane helix</keyword>
<keyword evidence="3 6" id="KW-0812">Transmembrane</keyword>
<dbReference type="PANTHER" id="PTHR13180">
    <property type="entry name" value="SMALL MEMBRANE PROTEIN-RELATED"/>
    <property type="match status" value="1"/>
</dbReference>
<dbReference type="Pfam" id="PF05255">
    <property type="entry name" value="UPF0220"/>
    <property type="match status" value="1"/>
</dbReference>
<dbReference type="AlphaFoldDB" id="A0A8J5X9S1"/>
<evidence type="ECO:0008006" key="9">
    <source>
        <dbReference type="Google" id="ProtNLM"/>
    </source>
</evidence>
<evidence type="ECO:0000256" key="5">
    <source>
        <dbReference type="ARBA" id="ARBA00023136"/>
    </source>
</evidence>
<dbReference type="GO" id="GO:0016020">
    <property type="term" value="C:membrane"/>
    <property type="evidence" value="ECO:0007669"/>
    <property type="project" value="UniProtKB-SubCell"/>
</dbReference>
<evidence type="ECO:0000313" key="8">
    <source>
        <dbReference type="Proteomes" id="UP000751190"/>
    </source>
</evidence>
<dbReference type="OrthoDB" id="268928at2759"/>
<feature type="transmembrane region" description="Helical" evidence="6">
    <location>
        <begin position="48"/>
        <end position="67"/>
    </location>
</feature>
<evidence type="ECO:0000256" key="3">
    <source>
        <dbReference type="ARBA" id="ARBA00022692"/>
    </source>
</evidence>
<dbReference type="OMA" id="VHITFVD"/>
<feature type="transmembrane region" description="Helical" evidence="6">
    <location>
        <begin position="120"/>
        <end position="143"/>
    </location>
</feature>
<evidence type="ECO:0000256" key="1">
    <source>
        <dbReference type="ARBA" id="ARBA00004141"/>
    </source>
</evidence>
<accession>A0A8J5X9S1</accession>
<sequence length="151" mass="16241">MTLAERGVPVASIGSLAAGLLFGIGWYVWIDGCAWASHVHGYNVNGAYWVPGLLQTLSLVMVNVLNWGMLSDDAAFDTENSAAIAKCWVFSAFVVAFSGVIGAVWIMVNENNAPSGEGSMWPAVAGLLQNVFIFLGSLIFRFARMQQESSF</sequence>
<dbReference type="InterPro" id="IPR007919">
    <property type="entry name" value="UPF0220"/>
</dbReference>
<comment type="similarity">
    <text evidence="2">Belongs to the UPF0220 family.</text>
</comment>